<dbReference type="InterPro" id="IPR000847">
    <property type="entry name" value="LysR_HTH_N"/>
</dbReference>
<comment type="caution">
    <text evidence="6">The sequence shown here is derived from an EMBL/GenBank/DDBJ whole genome shotgun (WGS) entry which is preliminary data.</text>
</comment>
<dbReference type="SUPFAM" id="SSF53850">
    <property type="entry name" value="Periplasmic binding protein-like II"/>
    <property type="match status" value="1"/>
</dbReference>
<evidence type="ECO:0000313" key="6">
    <source>
        <dbReference type="EMBL" id="MFC5475943.1"/>
    </source>
</evidence>
<protein>
    <submittedName>
        <fullName evidence="6">LysR family transcriptional regulator</fullName>
    </submittedName>
</protein>
<dbReference type="Pfam" id="PF00126">
    <property type="entry name" value="HTH_1"/>
    <property type="match status" value="1"/>
</dbReference>
<dbReference type="Gene3D" id="1.10.10.10">
    <property type="entry name" value="Winged helix-like DNA-binding domain superfamily/Winged helix DNA-binding domain"/>
    <property type="match status" value="1"/>
</dbReference>
<dbReference type="SUPFAM" id="SSF46785">
    <property type="entry name" value="Winged helix' DNA-binding domain"/>
    <property type="match status" value="1"/>
</dbReference>
<organism evidence="6 7">
    <name type="scientific">Paraherbaspirillum soli</name>
    <dbReference type="NCBI Taxonomy" id="631222"/>
    <lineage>
        <taxon>Bacteria</taxon>
        <taxon>Pseudomonadati</taxon>
        <taxon>Pseudomonadota</taxon>
        <taxon>Betaproteobacteria</taxon>
        <taxon>Burkholderiales</taxon>
        <taxon>Oxalobacteraceae</taxon>
        <taxon>Paraherbaspirillum</taxon>
    </lineage>
</organism>
<dbReference type="PANTHER" id="PTHR30126">
    <property type="entry name" value="HTH-TYPE TRANSCRIPTIONAL REGULATOR"/>
    <property type="match status" value="1"/>
</dbReference>
<dbReference type="InterPro" id="IPR036388">
    <property type="entry name" value="WH-like_DNA-bd_sf"/>
</dbReference>
<dbReference type="Pfam" id="PF03466">
    <property type="entry name" value="LysR_substrate"/>
    <property type="match status" value="1"/>
</dbReference>
<dbReference type="EMBL" id="JBHSMT010000029">
    <property type="protein sequence ID" value="MFC5475943.1"/>
    <property type="molecule type" value="Genomic_DNA"/>
</dbReference>
<evidence type="ECO:0000256" key="2">
    <source>
        <dbReference type="ARBA" id="ARBA00023015"/>
    </source>
</evidence>
<evidence type="ECO:0000256" key="3">
    <source>
        <dbReference type="ARBA" id="ARBA00023125"/>
    </source>
</evidence>
<evidence type="ECO:0000313" key="7">
    <source>
        <dbReference type="Proteomes" id="UP001596045"/>
    </source>
</evidence>
<dbReference type="Proteomes" id="UP001596045">
    <property type="component" value="Unassembled WGS sequence"/>
</dbReference>
<dbReference type="PANTHER" id="PTHR30126:SF4">
    <property type="entry name" value="LYSR FAMILY TRANSCRIPTIONAL REGULATOR"/>
    <property type="match status" value="1"/>
</dbReference>
<name>A0ABW0MG28_9BURK</name>
<keyword evidence="4" id="KW-0804">Transcription</keyword>
<evidence type="ECO:0000256" key="1">
    <source>
        <dbReference type="ARBA" id="ARBA00009437"/>
    </source>
</evidence>
<gene>
    <name evidence="6" type="ORF">ACFPM8_18435</name>
</gene>
<feature type="domain" description="HTH lysR-type" evidence="5">
    <location>
        <begin position="3"/>
        <end position="60"/>
    </location>
</feature>
<dbReference type="PROSITE" id="PS50931">
    <property type="entry name" value="HTH_LYSR"/>
    <property type="match status" value="1"/>
</dbReference>
<sequence length="323" mass="34910">MNLTLEALQILDTIDRKGSFAAAAVALDRVPSALTYSVRKLEEDLDVLLFDRRGHRAKLTTAGLELLTEGRHLLQAAQELERRVKRTATGWEVELRIVVDSIISFESLLPLINAFDQENVGTRLRISHETLSGVWEALLHDRADLVIGAPYNVPDSMRMSGGFQTRPLGSIEWVFAVAPGHPLQAATEPLTASVIQQYRAIAVGDSGRVLPSITSGLLSGQDTLTVPSIPAKLQAQLNGLGCGHLPRWLAAPYLASGALIEKKTVEAKPSDRTQIAWRTPAVGKCLKWFIGRLSDPATQRALLGSPAGSPAPVLPHLASIDHA</sequence>
<evidence type="ECO:0000256" key="4">
    <source>
        <dbReference type="ARBA" id="ARBA00023163"/>
    </source>
</evidence>
<comment type="similarity">
    <text evidence="1">Belongs to the LysR transcriptional regulatory family.</text>
</comment>
<keyword evidence="2" id="KW-0805">Transcription regulation</keyword>
<dbReference type="InterPro" id="IPR005119">
    <property type="entry name" value="LysR_subst-bd"/>
</dbReference>
<keyword evidence="3" id="KW-0238">DNA-binding</keyword>
<evidence type="ECO:0000259" key="5">
    <source>
        <dbReference type="PROSITE" id="PS50931"/>
    </source>
</evidence>
<dbReference type="Gene3D" id="3.40.190.290">
    <property type="match status" value="1"/>
</dbReference>
<keyword evidence="7" id="KW-1185">Reference proteome</keyword>
<accession>A0ABW0MG28</accession>
<dbReference type="RefSeq" id="WP_378999695.1">
    <property type="nucleotide sequence ID" value="NZ_JBHSMT010000029.1"/>
</dbReference>
<dbReference type="InterPro" id="IPR036390">
    <property type="entry name" value="WH_DNA-bd_sf"/>
</dbReference>
<reference evidence="7" key="1">
    <citation type="journal article" date="2019" name="Int. J. Syst. Evol. Microbiol.">
        <title>The Global Catalogue of Microorganisms (GCM) 10K type strain sequencing project: providing services to taxonomists for standard genome sequencing and annotation.</title>
        <authorList>
            <consortium name="The Broad Institute Genomics Platform"/>
            <consortium name="The Broad Institute Genome Sequencing Center for Infectious Disease"/>
            <person name="Wu L."/>
            <person name="Ma J."/>
        </authorList>
    </citation>
    <scope>NUCLEOTIDE SEQUENCE [LARGE SCALE GENOMIC DNA]</scope>
    <source>
        <strain evidence="7">JCM 17066</strain>
    </source>
</reference>
<proteinExistence type="inferred from homology"/>